<dbReference type="PROSITE" id="PS51257">
    <property type="entry name" value="PROKAR_LIPOPROTEIN"/>
    <property type="match status" value="1"/>
</dbReference>
<reference evidence="1 2" key="1">
    <citation type="submission" date="2019-08" db="EMBL/GenBank/DDBJ databases">
        <title>Microbe sample from Colwellia echini.</title>
        <authorList>
            <person name="Christiansen L."/>
            <person name="Pathiraja D."/>
            <person name="Schultz-Johansen M."/>
            <person name="Choi I.-G."/>
            <person name="Stougaard P."/>
        </authorList>
    </citation>
    <scope>NUCLEOTIDE SEQUENCE [LARGE SCALE GENOMIC DNA]</scope>
    <source>
        <strain evidence="1 2">A3</strain>
    </source>
</reference>
<dbReference type="Proteomes" id="UP000815846">
    <property type="component" value="Unassembled WGS sequence"/>
</dbReference>
<keyword evidence="2" id="KW-1185">Reference proteome</keyword>
<dbReference type="EMBL" id="PJAI02000015">
    <property type="protein sequence ID" value="TYK65017.1"/>
    <property type="molecule type" value="Genomic_DNA"/>
</dbReference>
<name>A0ABY3MVD4_9GAMM</name>
<organism evidence="1 2">
    <name type="scientific">Colwellia echini</name>
    <dbReference type="NCBI Taxonomy" id="1982103"/>
    <lineage>
        <taxon>Bacteria</taxon>
        <taxon>Pseudomonadati</taxon>
        <taxon>Pseudomonadota</taxon>
        <taxon>Gammaproteobacteria</taxon>
        <taxon>Alteromonadales</taxon>
        <taxon>Colwelliaceae</taxon>
        <taxon>Colwellia</taxon>
    </lineage>
</organism>
<comment type="caution">
    <text evidence="1">The sequence shown here is derived from an EMBL/GenBank/DDBJ whole genome shotgun (WGS) entry which is preliminary data.</text>
</comment>
<evidence type="ECO:0000313" key="2">
    <source>
        <dbReference type="Proteomes" id="UP000815846"/>
    </source>
</evidence>
<accession>A0ABY3MVD4</accession>
<proteinExistence type="predicted"/>
<sequence length="154" mass="17259">MYHKILLVAFTCILIFGCSSFNKTENIIGVYKITKNNCHGSTQQIDICKNIVFIELVNGHFYKISNNEIAFVVWSGMNDLTYVAKKYEGDPSVVNYPIMLSIAAESSYVENITFTSKGNGVYSFGNQSTLSTLEFSLATAEDITRYIKEYPGND</sequence>
<evidence type="ECO:0000313" key="1">
    <source>
        <dbReference type="EMBL" id="TYK65017.1"/>
    </source>
</evidence>
<dbReference type="RefSeq" id="WP_101342666.1">
    <property type="nucleotide sequence ID" value="NZ_PJAI02000015.1"/>
</dbReference>
<evidence type="ECO:0008006" key="3">
    <source>
        <dbReference type="Google" id="ProtNLM"/>
    </source>
</evidence>
<protein>
    <recommendedName>
        <fullName evidence="3">DUF2846 domain-containing protein</fullName>
    </recommendedName>
</protein>
<gene>
    <name evidence="1" type="ORF">CWS31_012910</name>
</gene>